<dbReference type="EMBL" id="JTDN01000003">
    <property type="protein sequence ID" value="KHL24254.1"/>
    <property type="molecule type" value="Genomic_DNA"/>
</dbReference>
<gene>
    <name evidence="1" type="ORF">PK98_14870</name>
</gene>
<dbReference type="RefSeq" id="WP_039097832.1">
    <property type="nucleotide sequence ID" value="NZ_JTDN01000003.1"/>
</dbReference>
<evidence type="ECO:0000313" key="2">
    <source>
        <dbReference type="Proteomes" id="UP000030988"/>
    </source>
</evidence>
<comment type="caution">
    <text evidence="1">The sequence shown here is derived from an EMBL/GenBank/DDBJ whole genome shotgun (WGS) entry which is preliminary data.</text>
</comment>
<protein>
    <submittedName>
        <fullName evidence="1">Uncharacterized protein</fullName>
    </submittedName>
</protein>
<evidence type="ECO:0000313" key="1">
    <source>
        <dbReference type="EMBL" id="KHL24254.1"/>
    </source>
</evidence>
<keyword evidence="2" id="KW-1185">Reference proteome</keyword>
<reference evidence="1 2" key="1">
    <citation type="submission" date="2014-11" db="EMBL/GenBank/DDBJ databases">
        <title>Draft genome sequence of Kirrobacter mercurialis.</title>
        <authorList>
            <person name="Coil D.A."/>
            <person name="Eisen J.A."/>
        </authorList>
    </citation>
    <scope>NUCLEOTIDE SEQUENCE [LARGE SCALE GENOMIC DNA]</scope>
    <source>
        <strain evidence="1 2">Coronado</strain>
    </source>
</reference>
<dbReference type="AlphaFoldDB" id="A0A0B2BS98"/>
<proteinExistence type="predicted"/>
<accession>A0A0B2BS98</accession>
<organism evidence="1 2">
    <name type="scientific">Croceibacterium mercuriale</name>
    <dbReference type="NCBI Taxonomy" id="1572751"/>
    <lineage>
        <taxon>Bacteria</taxon>
        <taxon>Pseudomonadati</taxon>
        <taxon>Pseudomonadota</taxon>
        <taxon>Alphaproteobacteria</taxon>
        <taxon>Sphingomonadales</taxon>
        <taxon>Erythrobacteraceae</taxon>
        <taxon>Croceibacterium</taxon>
    </lineage>
</organism>
<dbReference type="Proteomes" id="UP000030988">
    <property type="component" value="Unassembled WGS sequence"/>
</dbReference>
<sequence length="77" mass="8295">MVDAEALIMALYQACPYKFRDGAANIGPSRVLESALHLGRDGGLAWSWIGRQSSRPGEIASGALDHREAMVLAPADW</sequence>
<name>A0A0B2BS98_9SPHN</name>